<evidence type="ECO:0000313" key="3">
    <source>
        <dbReference type="Proteomes" id="UP000242951"/>
    </source>
</evidence>
<name>A0ABR5HL62_9BURK</name>
<dbReference type="EMBL" id="LELG01000156">
    <property type="protein sequence ID" value="KMQ80126.1"/>
    <property type="molecule type" value="Genomic_DNA"/>
</dbReference>
<keyword evidence="3" id="KW-1185">Reference proteome</keyword>
<organism evidence="2 3">
    <name type="scientific">Candidatus Burkholderia pumila</name>
    <dbReference type="NCBI Taxonomy" id="1090375"/>
    <lineage>
        <taxon>Bacteria</taxon>
        <taxon>Pseudomonadati</taxon>
        <taxon>Pseudomonadota</taxon>
        <taxon>Betaproteobacteria</taxon>
        <taxon>Burkholderiales</taxon>
        <taxon>Burkholderiaceae</taxon>
        <taxon>Burkholderia</taxon>
    </lineage>
</organism>
<proteinExistence type="predicted"/>
<evidence type="ECO:0000256" key="1">
    <source>
        <dbReference type="SAM" id="MobiDB-lite"/>
    </source>
</evidence>
<dbReference type="Proteomes" id="UP000242951">
    <property type="component" value="Unassembled WGS sequence"/>
</dbReference>
<protein>
    <submittedName>
        <fullName evidence="2">Uncharacterized protein</fullName>
    </submittedName>
</protein>
<gene>
    <name evidence="2" type="ORF">BPMI_01508c</name>
</gene>
<feature type="compositionally biased region" description="Polar residues" evidence="1">
    <location>
        <begin position="162"/>
        <end position="176"/>
    </location>
</feature>
<evidence type="ECO:0000313" key="2">
    <source>
        <dbReference type="EMBL" id="KMQ80126.1"/>
    </source>
</evidence>
<comment type="caution">
    <text evidence="2">The sequence shown here is derived from an EMBL/GenBank/DDBJ whole genome shotgun (WGS) entry which is preliminary data.</text>
</comment>
<reference evidence="2 3" key="1">
    <citation type="submission" date="2015-06" db="EMBL/GenBank/DDBJ databases">
        <title>Comparative genomics of Burkholderia leaf nodule symbionts.</title>
        <authorList>
            <person name="Carlier A."/>
            <person name="Eberl L."/>
            <person name="Pinto-Carbo M."/>
        </authorList>
    </citation>
    <scope>NUCLEOTIDE SEQUENCE [LARGE SCALE GENOMIC DNA]</scope>
    <source>
        <strain evidence="2 3">UZHbot3</strain>
    </source>
</reference>
<feature type="region of interest" description="Disordered" evidence="1">
    <location>
        <begin position="162"/>
        <end position="187"/>
    </location>
</feature>
<sequence>MKPSDFHIGLAFTCGPFWWSCTDVGSRTVTAIRLVEDDPNWYAGPPYIVEEIVFDEVELEDAYLSDDDAIRTAMSEADTSGHPGFPHEVVSTMFAARNNARAYPRQPLLRFDRVREDGEILHPLRRGTNREELGHQVVFAVHCRMGRVARSSVRAIAYLNQRGHQTSEPDMSSATTPGAMRNHPHPGELLREDVFRSFDLDWM</sequence>
<accession>A0ABR5HL62</accession>